<dbReference type="GO" id="GO:0006516">
    <property type="term" value="P:glycoprotein catabolic process"/>
    <property type="evidence" value="ECO:0007669"/>
    <property type="project" value="TreeGrafter"/>
</dbReference>
<keyword evidence="2" id="KW-0732">Signal</keyword>
<dbReference type="PROSITE" id="PS50022">
    <property type="entry name" value="FA58C_3"/>
    <property type="match status" value="2"/>
</dbReference>
<dbReference type="InterPro" id="IPR000421">
    <property type="entry name" value="FA58C"/>
</dbReference>
<keyword evidence="5" id="KW-1185">Reference proteome</keyword>
<accession>A0A1G9KQS9</accession>
<dbReference type="InterPro" id="IPR017853">
    <property type="entry name" value="GH"/>
</dbReference>
<evidence type="ECO:0000313" key="4">
    <source>
        <dbReference type="EMBL" id="SDL52128.1"/>
    </source>
</evidence>
<dbReference type="AlphaFoldDB" id="A0A1G9KQS9"/>
<evidence type="ECO:0000256" key="2">
    <source>
        <dbReference type="SAM" id="SignalP"/>
    </source>
</evidence>
<dbReference type="InterPro" id="IPR006103">
    <property type="entry name" value="Glyco_hydro_2_cat"/>
</dbReference>
<keyword evidence="1" id="KW-0326">Glycosidase</keyword>
<dbReference type="InterPro" id="IPR008979">
    <property type="entry name" value="Galactose-bd-like_sf"/>
</dbReference>
<dbReference type="GO" id="GO:0004567">
    <property type="term" value="F:beta-mannosidase activity"/>
    <property type="evidence" value="ECO:0007669"/>
    <property type="project" value="TreeGrafter"/>
</dbReference>
<feature type="signal peptide" evidence="2">
    <location>
        <begin position="1"/>
        <end position="34"/>
    </location>
</feature>
<sequence length="727" mass="77562">MRTPLSSRALTRRALPRRAIAMLTALFCAAGAWAVALAPAQAQEAEALLSHQRPASASSVESADYTPASAAFDGDPGTRWSSQFSDDQWIQVDLGGQFDLTRVELVWEAAYATAYEIQVSADGTSWTTAYAESSGGGGSESITLDATGRYVRMQGLDRVGGYGYSLWSFDVYGCAAGGGSEVPDGPAEVEVIGSQGNWQLTVDDEPFTIKGLTWGPSPAEAAALMPEVAAMGVNTLRTWGTDASSLPLLDAAAAHDVRVMLGFWLLPGGGPGSGGCIDYTTDTTYKNQALSDITGWVEVYRDHPAVLMWNVGNESVLGLQNCYSGAVLEAQRNAYTAFVNDVAVAIHAIDADHPVTSTDAWTGAWPYYEANSPDLDLLAVNSYGDICGVEEAWEAGGYDRPYVVTETGPAGEWEVPDDANGVPDEPSDVDKAAAYTEAWDCITGHEGVALGATMFHFGTEGDFGGVWFNLYPGGNRRLSFYAVAEAYGGTAQANTPPVISGMDLGLDGPVVGGEEFTVDLDVADPDGDTLEYIPMVNSAYVNGSWDMLLADYTVNADGTIDIRAPEILGVWKLYVWVEDGHGNVGVESRSFEVTLPDVEGENIAQGRPAEASTFQEWGGHTPAAAFDGDLATRWASEWADDQWLRVDLGSRRDFDAVQLVWETAYATGYQIQVSDNGADWTTIHTATGGNGGADTLQVSGAGRYVRVLCTDRATEWGFSLYEFGVYT</sequence>
<dbReference type="STRING" id="380244.SAMN05216298_4205"/>
<dbReference type="InterPro" id="IPR050887">
    <property type="entry name" value="Beta-mannosidase_GH2"/>
</dbReference>
<dbReference type="Proteomes" id="UP000198662">
    <property type="component" value="Unassembled WGS sequence"/>
</dbReference>
<dbReference type="PANTHER" id="PTHR43730">
    <property type="entry name" value="BETA-MANNOSIDASE"/>
    <property type="match status" value="1"/>
</dbReference>
<protein>
    <submittedName>
        <fullName evidence="4">Glycosyl hydrolases family 2, TIM barrel domain</fullName>
    </submittedName>
</protein>
<dbReference type="Gene3D" id="2.60.120.260">
    <property type="entry name" value="Galactose-binding domain-like"/>
    <property type="match status" value="2"/>
</dbReference>
<feature type="domain" description="F5/8 type C" evidence="3">
    <location>
        <begin position="36"/>
        <end position="174"/>
    </location>
</feature>
<name>A0A1G9KQS9_9ACTN</name>
<dbReference type="PANTHER" id="PTHR43730:SF1">
    <property type="entry name" value="BETA-MANNOSIDASE"/>
    <property type="match status" value="1"/>
</dbReference>
<feature type="chain" id="PRO_5039209568" evidence="2">
    <location>
        <begin position="35"/>
        <end position="727"/>
    </location>
</feature>
<keyword evidence="4" id="KW-0378">Hydrolase</keyword>
<gene>
    <name evidence="4" type="ORF">SAMN05216298_4205</name>
</gene>
<feature type="domain" description="F5/8 type C" evidence="3">
    <location>
        <begin position="590"/>
        <end position="727"/>
    </location>
</feature>
<proteinExistence type="predicted"/>
<dbReference type="SUPFAM" id="SSF49785">
    <property type="entry name" value="Galactose-binding domain-like"/>
    <property type="match status" value="2"/>
</dbReference>
<organism evidence="4 5">
    <name type="scientific">Glycomyces sambucus</name>
    <dbReference type="NCBI Taxonomy" id="380244"/>
    <lineage>
        <taxon>Bacteria</taxon>
        <taxon>Bacillati</taxon>
        <taxon>Actinomycetota</taxon>
        <taxon>Actinomycetes</taxon>
        <taxon>Glycomycetales</taxon>
        <taxon>Glycomycetaceae</taxon>
        <taxon>Glycomyces</taxon>
    </lineage>
</organism>
<dbReference type="Pfam" id="PF02836">
    <property type="entry name" value="Glyco_hydro_2_C"/>
    <property type="match status" value="1"/>
</dbReference>
<dbReference type="SUPFAM" id="SSF51445">
    <property type="entry name" value="(Trans)glycosidases"/>
    <property type="match status" value="1"/>
</dbReference>
<dbReference type="Gene3D" id="3.20.20.80">
    <property type="entry name" value="Glycosidases"/>
    <property type="match status" value="1"/>
</dbReference>
<reference evidence="5" key="1">
    <citation type="submission" date="2016-10" db="EMBL/GenBank/DDBJ databases">
        <authorList>
            <person name="Varghese N."/>
            <person name="Submissions S."/>
        </authorList>
    </citation>
    <scope>NUCLEOTIDE SEQUENCE [LARGE SCALE GENOMIC DNA]</scope>
    <source>
        <strain evidence="5">CGMCC 4.3147</strain>
    </source>
</reference>
<evidence type="ECO:0000256" key="1">
    <source>
        <dbReference type="ARBA" id="ARBA00023295"/>
    </source>
</evidence>
<evidence type="ECO:0000259" key="3">
    <source>
        <dbReference type="PROSITE" id="PS50022"/>
    </source>
</evidence>
<dbReference type="EMBL" id="FNGF01000006">
    <property type="protein sequence ID" value="SDL52128.1"/>
    <property type="molecule type" value="Genomic_DNA"/>
</dbReference>
<evidence type="ECO:0000313" key="5">
    <source>
        <dbReference type="Proteomes" id="UP000198662"/>
    </source>
</evidence>
<dbReference type="Pfam" id="PF00754">
    <property type="entry name" value="F5_F8_type_C"/>
    <property type="match status" value="2"/>
</dbReference>
<dbReference type="OrthoDB" id="6071905at2"/>
<dbReference type="GO" id="GO:0005975">
    <property type="term" value="P:carbohydrate metabolic process"/>
    <property type="evidence" value="ECO:0007669"/>
    <property type="project" value="InterPro"/>
</dbReference>